<dbReference type="HOGENOM" id="CLU_2104922_0_0_3"/>
<evidence type="ECO:0000313" key="2">
    <source>
        <dbReference type="Proteomes" id="UP000010472"/>
    </source>
</evidence>
<dbReference type="RefSeq" id="WP_015202966.1">
    <property type="nucleotide sequence ID" value="NC_019753.1"/>
</dbReference>
<accession>K9W0A3</accession>
<protein>
    <submittedName>
        <fullName evidence="1">Uncharacterized protein</fullName>
    </submittedName>
</protein>
<name>K9W0A3_9CYAN</name>
<proteinExistence type="predicted"/>
<dbReference type="EMBL" id="CP003620">
    <property type="protein sequence ID" value="AFZ12850.1"/>
    <property type="molecule type" value="Genomic_DNA"/>
</dbReference>
<sequence>MFFKLAISLSLAANIVFVDVGYANHITEKSTRFYFIAKQAAEKFDYNTALINYRRALDNAVTKCDAVFSIAGIKAAKKTIEAQKQKRDNIYLRNYFNQIYEDEIFEGRCDLSGEV</sequence>
<dbReference type="KEGG" id="cep:Cri9333_1970"/>
<dbReference type="AlphaFoldDB" id="K9W0A3"/>
<dbReference type="STRING" id="1173022.Cri9333_1970"/>
<reference evidence="1 2" key="1">
    <citation type="submission" date="2012-06" db="EMBL/GenBank/DDBJ databases">
        <title>Finished chromosome of genome of Crinalium epipsammum PCC 9333.</title>
        <authorList>
            <consortium name="US DOE Joint Genome Institute"/>
            <person name="Gugger M."/>
            <person name="Coursin T."/>
            <person name="Rippka R."/>
            <person name="Tandeau De Marsac N."/>
            <person name="Huntemann M."/>
            <person name="Wei C.-L."/>
            <person name="Han J."/>
            <person name="Detter J.C."/>
            <person name="Han C."/>
            <person name="Tapia R."/>
            <person name="Davenport K."/>
            <person name="Daligault H."/>
            <person name="Erkkila T."/>
            <person name="Gu W."/>
            <person name="Munk A.C.C."/>
            <person name="Teshima H."/>
            <person name="Xu Y."/>
            <person name="Chain P."/>
            <person name="Chen A."/>
            <person name="Krypides N."/>
            <person name="Mavromatis K."/>
            <person name="Markowitz V."/>
            <person name="Szeto E."/>
            <person name="Ivanova N."/>
            <person name="Mikhailova N."/>
            <person name="Ovchinnikova G."/>
            <person name="Pagani I."/>
            <person name="Pati A."/>
            <person name="Goodwin L."/>
            <person name="Peters L."/>
            <person name="Pitluck S."/>
            <person name="Woyke T."/>
            <person name="Kerfeld C."/>
        </authorList>
    </citation>
    <scope>NUCLEOTIDE SEQUENCE [LARGE SCALE GENOMIC DNA]</scope>
    <source>
        <strain evidence="1 2">PCC 9333</strain>
    </source>
</reference>
<keyword evidence="2" id="KW-1185">Reference proteome</keyword>
<organism evidence="1 2">
    <name type="scientific">Crinalium epipsammum PCC 9333</name>
    <dbReference type="NCBI Taxonomy" id="1173022"/>
    <lineage>
        <taxon>Bacteria</taxon>
        <taxon>Bacillati</taxon>
        <taxon>Cyanobacteriota</taxon>
        <taxon>Cyanophyceae</taxon>
        <taxon>Gomontiellales</taxon>
        <taxon>Gomontiellaceae</taxon>
        <taxon>Crinalium</taxon>
    </lineage>
</organism>
<evidence type="ECO:0000313" key="1">
    <source>
        <dbReference type="EMBL" id="AFZ12850.1"/>
    </source>
</evidence>
<gene>
    <name evidence="1" type="ORF">Cri9333_1970</name>
</gene>
<dbReference type="Proteomes" id="UP000010472">
    <property type="component" value="Chromosome"/>
</dbReference>